<proteinExistence type="predicted"/>
<evidence type="ECO:0000313" key="1">
    <source>
        <dbReference type="EMBL" id="MBW77611.1"/>
    </source>
</evidence>
<organism evidence="1">
    <name type="scientific">Anopheles darlingi</name>
    <name type="common">Mosquito</name>
    <dbReference type="NCBI Taxonomy" id="43151"/>
    <lineage>
        <taxon>Eukaryota</taxon>
        <taxon>Metazoa</taxon>
        <taxon>Ecdysozoa</taxon>
        <taxon>Arthropoda</taxon>
        <taxon>Hexapoda</taxon>
        <taxon>Insecta</taxon>
        <taxon>Pterygota</taxon>
        <taxon>Neoptera</taxon>
        <taxon>Endopterygota</taxon>
        <taxon>Diptera</taxon>
        <taxon>Nematocera</taxon>
        <taxon>Culicoidea</taxon>
        <taxon>Culicidae</taxon>
        <taxon>Anophelinae</taxon>
        <taxon>Anopheles</taxon>
    </lineage>
</organism>
<protein>
    <submittedName>
        <fullName evidence="1">Putative secreted protein</fullName>
    </submittedName>
</protein>
<dbReference type="AlphaFoldDB" id="A0A2M4DJ95"/>
<reference evidence="1" key="1">
    <citation type="submission" date="2018-01" db="EMBL/GenBank/DDBJ databases">
        <title>An insight into the sialome of Amazonian anophelines.</title>
        <authorList>
            <person name="Ribeiro J.M."/>
            <person name="Scarpassa V."/>
            <person name="Calvo E."/>
        </authorList>
    </citation>
    <scope>NUCLEOTIDE SEQUENCE</scope>
</reference>
<name>A0A2M4DJ95_ANODA</name>
<accession>A0A2M4DJ95</accession>
<dbReference type="EMBL" id="GGFL01013433">
    <property type="protein sequence ID" value="MBW77611.1"/>
    <property type="molecule type" value="Transcribed_RNA"/>
</dbReference>
<sequence>MYRRSVIVAALLDASSASNGSAVSVRAADTELPPLPVGFFTRDRMYLKNSYVDQQMAVAGIWYRTRACIPLKKPIGPAVA</sequence>